<dbReference type="RefSeq" id="WP_322467563.1">
    <property type="nucleotide sequence ID" value="NZ_JAXOJX010000054.1"/>
</dbReference>
<dbReference type="Pfam" id="PF20903">
    <property type="entry name" value="SPL"/>
    <property type="match status" value="1"/>
</dbReference>
<dbReference type="Gene3D" id="3.40.50.12110">
    <property type="match status" value="1"/>
</dbReference>
<name>A0ABU5IM53_9BURK</name>
<keyword evidence="2" id="KW-1185">Reference proteome</keyword>
<dbReference type="CDD" id="cd01335">
    <property type="entry name" value="Radical_SAM"/>
    <property type="match status" value="1"/>
</dbReference>
<comment type="caution">
    <text evidence="1">The sequence shown here is derived from an EMBL/GenBank/DDBJ whole genome shotgun (WGS) entry which is preliminary data.</text>
</comment>
<sequence>MDTLAAPSHAAAPRAASLLRIQTIYMEPAVEDYARGREILARFPDAQRIEVPSHWNIPGLHGNEGLVGEWLRTKRDVLVLGVRKSLSCRHNGRSADWIAPGTSNGCAMACAYCYVPRRKGYANPVTVFVNIEQVCDALQRHAVRLGPKPEPNQVDPVYWVYDLGENGDLSADALVSDNVRDLVALYRRIPNAKGSFATKYVNRELLDYDPQGKTRIRFSLMPQRTAKLVDVRTSPVAERIAAINDFVDAGYEVHLNFSPVIVHEGWRADYAELFAQVADALSPRARAQIAAEVIFLTHNEALHEVNLGWHPKAEEILWVPRLQETKRSENGADNVRYRSGTKGRMVAIFKALLEEGLPGCAVRYAF</sequence>
<dbReference type="NCBIfam" id="TIGR03886">
    <property type="entry name" value="lyase_spl_fam"/>
    <property type="match status" value="1"/>
</dbReference>
<dbReference type="PANTHER" id="PTHR37822">
    <property type="entry name" value="SPORE PHOTOPRODUCT LYASE-RELATED"/>
    <property type="match status" value="1"/>
</dbReference>
<keyword evidence="1" id="KW-0456">Lyase</keyword>
<dbReference type="EMBL" id="JAXOJX010000054">
    <property type="protein sequence ID" value="MDZ5459964.1"/>
    <property type="molecule type" value="Genomic_DNA"/>
</dbReference>
<gene>
    <name evidence="1" type="ORF">SM757_25605</name>
</gene>
<organism evidence="1 2">
    <name type="scientific">Azohydromonas lata</name>
    <dbReference type="NCBI Taxonomy" id="45677"/>
    <lineage>
        <taxon>Bacteria</taxon>
        <taxon>Pseudomonadati</taxon>
        <taxon>Pseudomonadota</taxon>
        <taxon>Betaproteobacteria</taxon>
        <taxon>Burkholderiales</taxon>
        <taxon>Sphaerotilaceae</taxon>
        <taxon>Azohydromonas</taxon>
    </lineage>
</organism>
<dbReference type="InterPro" id="IPR023805">
    <property type="entry name" value="Uncharacterised_Spl-rel"/>
</dbReference>
<accession>A0ABU5IM53</accession>
<dbReference type="InterPro" id="IPR049539">
    <property type="entry name" value="SPL"/>
</dbReference>
<dbReference type="GO" id="GO:0016829">
    <property type="term" value="F:lyase activity"/>
    <property type="evidence" value="ECO:0007669"/>
    <property type="project" value="UniProtKB-KW"/>
</dbReference>
<reference evidence="1 2" key="1">
    <citation type="submission" date="2023-11" db="EMBL/GenBank/DDBJ databases">
        <title>Draft genome of Azohydromonas lata strain H1 (DSM1123), a polyhydroxyalkanoate producer.</title>
        <authorList>
            <person name="Traversa D."/>
            <person name="D'Addabbo P."/>
            <person name="Pazzani C."/>
            <person name="Manzari C."/>
            <person name="Chiara M."/>
            <person name="Scrascia M."/>
        </authorList>
    </citation>
    <scope>NUCLEOTIDE SEQUENCE [LARGE SCALE GENOMIC DNA]</scope>
    <source>
        <strain evidence="1 2">H1</strain>
    </source>
</reference>
<dbReference type="Proteomes" id="UP001293718">
    <property type="component" value="Unassembled WGS sequence"/>
</dbReference>
<evidence type="ECO:0000313" key="2">
    <source>
        <dbReference type="Proteomes" id="UP001293718"/>
    </source>
</evidence>
<protein>
    <submittedName>
        <fullName evidence="1">Spore photoproduct lyase family protein</fullName>
    </submittedName>
</protein>
<dbReference type="PANTHER" id="PTHR37822:SF2">
    <property type="entry name" value="SPORE PHOTOPRODUCT LYASE"/>
    <property type="match status" value="1"/>
</dbReference>
<dbReference type="Gene3D" id="3.80.30.30">
    <property type="match status" value="1"/>
</dbReference>
<proteinExistence type="predicted"/>
<evidence type="ECO:0000313" key="1">
    <source>
        <dbReference type="EMBL" id="MDZ5459964.1"/>
    </source>
</evidence>